<keyword evidence="3" id="KW-0456">Lyase</keyword>
<dbReference type="Proteomes" id="UP000002318">
    <property type="component" value="Chromosome"/>
</dbReference>
<proteinExistence type="predicted"/>
<dbReference type="GO" id="GO:0004794">
    <property type="term" value="F:threonine deaminase activity"/>
    <property type="evidence" value="ECO:0007669"/>
    <property type="project" value="TreeGrafter"/>
</dbReference>
<name>E1R489_SEDSS</name>
<dbReference type="SUPFAM" id="SSF53686">
    <property type="entry name" value="Tryptophan synthase beta subunit-like PLP-dependent enzymes"/>
    <property type="match status" value="1"/>
</dbReference>
<evidence type="ECO:0000313" key="6">
    <source>
        <dbReference type="Proteomes" id="UP000002318"/>
    </source>
</evidence>
<evidence type="ECO:0000256" key="2">
    <source>
        <dbReference type="ARBA" id="ARBA00022898"/>
    </source>
</evidence>
<dbReference type="GO" id="GO:0006567">
    <property type="term" value="P:L-threonine catabolic process"/>
    <property type="evidence" value="ECO:0007669"/>
    <property type="project" value="TreeGrafter"/>
</dbReference>
<dbReference type="eggNOG" id="COG0498">
    <property type="taxonomic scope" value="Bacteria"/>
</dbReference>
<dbReference type="GO" id="GO:0006565">
    <property type="term" value="P:L-serine catabolic process"/>
    <property type="evidence" value="ECO:0007669"/>
    <property type="project" value="TreeGrafter"/>
</dbReference>
<dbReference type="PANTHER" id="PTHR48078:SF6">
    <property type="entry name" value="L-THREONINE DEHYDRATASE CATABOLIC TDCB"/>
    <property type="match status" value="1"/>
</dbReference>
<gene>
    <name evidence="5" type="ordered locus">Spirs_1384</name>
</gene>
<evidence type="ECO:0000256" key="3">
    <source>
        <dbReference type="ARBA" id="ARBA00023239"/>
    </source>
</evidence>
<reference evidence="5 6" key="1">
    <citation type="journal article" date="2010" name="Stand. Genomic Sci.">
        <title>Complete genome sequence of Spirochaeta smaragdinae type strain (SEBR 4228).</title>
        <authorList>
            <person name="Mavromatis K."/>
            <person name="Yasawong M."/>
            <person name="Chertkov O."/>
            <person name="Lapidus A."/>
            <person name="Lucas S."/>
            <person name="Nolan M."/>
            <person name="Del Rio T.G."/>
            <person name="Tice H."/>
            <person name="Cheng J.F."/>
            <person name="Pitluck S."/>
            <person name="Liolios K."/>
            <person name="Ivanova N."/>
            <person name="Tapia R."/>
            <person name="Han C."/>
            <person name="Bruce D."/>
            <person name="Goodwin L."/>
            <person name="Pati A."/>
            <person name="Chen A."/>
            <person name="Palaniappan K."/>
            <person name="Land M."/>
            <person name="Hauser L."/>
            <person name="Chang Y.J."/>
            <person name="Jeffries C.D."/>
            <person name="Detter J.C."/>
            <person name="Rohde M."/>
            <person name="Brambilla E."/>
            <person name="Spring S."/>
            <person name="Goker M."/>
            <person name="Sikorski J."/>
            <person name="Woyke T."/>
            <person name="Bristow J."/>
            <person name="Eisen J.A."/>
            <person name="Markowitz V."/>
            <person name="Hugenholtz P."/>
            <person name="Klenk H.P."/>
            <person name="Kyrpides N.C."/>
        </authorList>
    </citation>
    <scope>NUCLEOTIDE SEQUENCE [LARGE SCALE GENOMIC DNA]</scope>
    <source>
        <strain evidence="6">DSM 11293 / JCM 15392 / SEBR 4228</strain>
    </source>
</reference>
<dbReference type="OrthoDB" id="9778118at2"/>
<protein>
    <submittedName>
        <fullName evidence="5">Pyridoxal-5'-phosphate-dependent protein beta subunit</fullName>
    </submittedName>
</protein>
<accession>E1R489</accession>
<dbReference type="InterPro" id="IPR036052">
    <property type="entry name" value="TrpB-like_PALP_sf"/>
</dbReference>
<dbReference type="STRING" id="573413.Spirs_1384"/>
<evidence type="ECO:0000259" key="4">
    <source>
        <dbReference type="Pfam" id="PF00291"/>
    </source>
</evidence>
<evidence type="ECO:0000313" key="5">
    <source>
        <dbReference type="EMBL" id="ADK80511.1"/>
    </source>
</evidence>
<evidence type="ECO:0000256" key="1">
    <source>
        <dbReference type="ARBA" id="ARBA00001933"/>
    </source>
</evidence>
<comment type="cofactor">
    <cofactor evidence="1">
        <name>pyridoxal 5'-phosphate</name>
        <dbReference type="ChEBI" id="CHEBI:597326"/>
    </cofactor>
</comment>
<dbReference type="GO" id="GO:0009097">
    <property type="term" value="P:isoleucine biosynthetic process"/>
    <property type="evidence" value="ECO:0007669"/>
    <property type="project" value="TreeGrafter"/>
</dbReference>
<dbReference type="Pfam" id="PF00291">
    <property type="entry name" value="PALP"/>
    <property type="match status" value="1"/>
</dbReference>
<sequence>MEFHYICNDCGAEYDSKHIIYRCPACSGKAAEGEMQRGNLRTIIDPAYLKSLADKKNLSPFDFFPYEIPTPQAYPVGNTPLLGPERLRKRYKVPRLFLKNDGMNPSGSFKDRASQLVVGQALHFGEQKVALASTGNAGSAMACAGAAYGLEIILFVPETAPRNKLMQSVLYGATVVPVKGTYDDAFGLSIEFTEKHGGINRNTAYNPMTVEGKKSVAIELFLQFARRAPEYVYVPVGDGVIYSGVVKGFKDLLDAGLIERLPKVICVQSTKSNAIAQAWESGEAKTIPAATTKADSISVASPANGRMAVDFINECKGWASQVSDEAIIEAELELCKEAGLFAEPAASAAWAGYKQDLASGKITPEAEAVVLLTGIGFKDMKAVEDTIKMPNSVEPKLDAVEAFLFK</sequence>
<dbReference type="EMBL" id="CP002116">
    <property type="protein sequence ID" value="ADK80511.1"/>
    <property type="molecule type" value="Genomic_DNA"/>
</dbReference>
<dbReference type="GO" id="GO:0003941">
    <property type="term" value="F:L-serine ammonia-lyase activity"/>
    <property type="evidence" value="ECO:0007669"/>
    <property type="project" value="TreeGrafter"/>
</dbReference>
<dbReference type="PANTHER" id="PTHR48078">
    <property type="entry name" value="THREONINE DEHYDRATASE, MITOCHONDRIAL-RELATED"/>
    <property type="match status" value="1"/>
</dbReference>
<dbReference type="InterPro" id="IPR050147">
    <property type="entry name" value="Ser/Thr_Dehydratase"/>
</dbReference>
<feature type="domain" description="Tryptophan synthase beta chain-like PALP" evidence="4">
    <location>
        <begin position="75"/>
        <end position="374"/>
    </location>
</feature>
<dbReference type="HOGENOM" id="CLU_028142_4_1_12"/>
<dbReference type="RefSeq" id="WP_013253975.1">
    <property type="nucleotide sequence ID" value="NC_014364.1"/>
</dbReference>
<dbReference type="AlphaFoldDB" id="E1R489"/>
<keyword evidence="2" id="KW-0663">Pyridoxal phosphate</keyword>
<keyword evidence="6" id="KW-1185">Reference proteome</keyword>
<organism evidence="5 6">
    <name type="scientific">Sediminispirochaeta smaragdinae (strain DSM 11293 / JCM 15392 / SEBR 4228)</name>
    <name type="common">Spirochaeta smaragdinae</name>
    <dbReference type="NCBI Taxonomy" id="573413"/>
    <lineage>
        <taxon>Bacteria</taxon>
        <taxon>Pseudomonadati</taxon>
        <taxon>Spirochaetota</taxon>
        <taxon>Spirochaetia</taxon>
        <taxon>Spirochaetales</taxon>
        <taxon>Spirochaetaceae</taxon>
        <taxon>Sediminispirochaeta</taxon>
    </lineage>
</organism>
<dbReference type="Gene3D" id="3.40.50.1100">
    <property type="match status" value="2"/>
</dbReference>
<dbReference type="KEGG" id="ssm:Spirs_1384"/>
<dbReference type="InterPro" id="IPR001926">
    <property type="entry name" value="TrpB-like_PALP"/>
</dbReference>